<keyword evidence="1" id="KW-1015">Disulfide bond</keyword>
<name>A0A9X0CFS7_9CNID</name>
<protein>
    <recommendedName>
        <fullName evidence="3">BRICHOS domain-containing protein</fullName>
    </recommendedName>
</protein>
<evidence type="ECO:0000313" key="4">
    <source>
        <dbReference type="EMBL" id="KAJ7328625.1"/>
    </source>
</evidence>
<dbReference type="AlphaFoldDB" id="A0A9X0CFS7"/>
<evidence type="ECO:0000256" key="2">
    <source>
        <dbReference type="SAM" id="SignalP"/>
    </source>
</evidence>
<dbReference type="Pfam" id="PF04089">
    <property type="entry name" value="BRICHOS"/>
    <property type="match status" value="1"/>
</dbReference>
<dbReference type="PANTHER" id="PTHR16483">
    <property type="entry name" value="GASTROKINE 1"/>
    <property type="match status" value="1"/>
</dbReference>
<sequence length="255" mass="28862">MASSVLVSLIVLLSFYGFQVHCKVDRYAFNIVENGTSVNEQIEVDVENQTEVIRVPQHNNVDAVEIINDFDAGLSARRLPASKDCYVSKLDSSVPSPTKLKLDMDQASRQSALPNNVTTKRTGWRVVGFADRSALPEKIVDFCGSFPIFNVEPIPLDSMNTTLHRISSHGRRKRSHWIKRWNGCSPSDKDTMNDCLSKHGNDFKKIQLKCKYDIFYCYFMAVCEHYDPNGLSLEFICKKIIHEVNYPGVCCTPVC</sequence>
<evidence type="ECO:0000259" key="3">
    <source>
        <dbReference type="PROSITE" id="PS50869"/>
    </source>
</evidence>
<dbReference type="Proteomes" id="UP001163046">
    <property type="component" value="Unassembled WGS sequence"/>
</dbReference>
<feature type="chain" id="PRO_5040756960" description="BRICHOS domain-containing protein" evidence="2">
    <location>
        <begin position="23"/>
        <end position="255"/>
    </location>
</feature>
<comment type="caution">
    <text evidence="4">The sequence shown here is derived from an EMBL/GenBank/DDBJ whole genome shotgun (WGS) entry which is preliminary data.</text>
</comment>
<feature type="domain" description="BRICHOS" evidence="3">
    <location>
        <begin position="58"/>
        <end position="151"/>
    </location>
</feature>
<keyword evidence="5" id="KW-1185">Reference proteome</keyword>
<reference evidence="4" key="1">
    <citation type="submission" date="2023-01" db="EMBL/GenBank/DDBJ databases">
        <title>Genome assembly of the deep-sea coral Lophelia pertusa.</title>
        <authorList>
            <person name="Herrera S."/>
            <person name="Cordes E."/>
        </authorList>
    </citation>
    <scope>NUCLEOTIDE SEQUENCE</scope>
    <source>
        <strain evidence="4">USNM1676648</strain>
        <tissue evidence="4">Polyp</tissue>
    </source>
</reference>
<feature type="signal peptide" evidence="2">
    <location>
        <begin position="1"/>
        <end position="22"/>
    </location>
</feature>
<keyword evidence="2" id="KW-0732">Signal</keyword>
<organism evidence="4 5">
    <name type="scientific">Desmophyllum pertusum</name>
    <dbReference type="NCBI Taxonomy" id="174260"/>
    <lineage>
        <taxon>Eukaryota</taxon>
        <taxon>Metazoa</taxon>
        <taxon>Cnidaria</taxon>
        <taxon>Anthozoa</taxon>
        <taxon>Hexacorallia</taxon>
        <taxon>Scleractinia</taxon>
        <taxon>Caryophylliina</taxon>
        <taxon>Caryophylliidae</taxon>
        <taxon>Desmophyllum</taxon>
    </lineage>
</organism>
<dbReference type="PROSITE" id="PS50869">
    <property type="entry name" value="BRICHOS"/>
    <property type="match status" value="1"/>
</dbReference>
<evidence type="ECO:0000313" key="5">
    <source>
        <dbReference type="Proteomes" id="UP001163046"/>
    </source>
</evidence>
<dbReference type="Gene3D" id="3.30.390.150">
    <property type="match status" value="1"/>
</dbReference>
<accession>A0A9X0CFS7</accession>
<gene>
    <name evidence="4" type="ORF">OS493_023894</name>
</gene>
<dbReference type="EMBL" id="MU827795">
    <property type="protein sequence ID" value="KAJ7328625.1"/>
    <property type="molecule type" value="Genomic_DNA"/>
</dbReference>
<evidence type="ECO:0000256" key="1">
    <source>
        <dbReference type="ARBA" id="ARBA00023157"/>
    </source>
</evidence>
<dbReference type="InterPro" id="IPR051772">
    <property type="entry name" value="Gastrokine"/>
</dbReference>
<proteinExistence type="predicted"/>
<dbReference type="OrthoDB" id="5985282at2759"/>
<dbReference type="InterPro" id="IPR007084">
    <property type="entry name" value="BRICHOS_dom"/>
</dbReference>